<organism evidence="1 2">
    <name type="scientific">Pacificispira spongiicola</name>
    <dbReference type="NCBI Taxonomy" id="2729598"/>
    <lineage>
        <taxon>Bacteria</taxon>
        <taxon>Pseudomonadati</taxon>
        <taxon>Pseudomonadota</taxon>
        <taxon>Alphaproteobacteria</taxon>
        <taxon>Rhodospirillales</taxon>
        <taxon>Rhodospirillaceae</taxon>
        <taxon>Pacificispira</taxon>
    </lineage>
</organism>
<evidence type="ECO:0000313" key="1">
    <source>
        <dbReference type="EMBL" id="NMM43140.1"/>
    </source>
</evidence>
<keyword evidence="2" id="KW-1185">Reference proteome</keyword>
<dbReference type="EMBL" id="JABBNT010000001">
    <property type="protein sequence ID" value="NMM43140.1"/>
    <property type="molecule type" value="Genomic_DNA"/>
</dbReference>
<gene>
    <name evidence="1" type="ORF">HH303_01535</name>
</gene>
<dbReference type="InterPro" id="IPR009922">
    <property type="entry name" value="DUF1457"/>
</dbReference>
<dbReference type="Proteomes" id="UP000539372">
    <property type="component" value="Unassembled WGS sequence"/>
</dbReference>
<evidence type="ECO:0000313" key="2">
    <source>
        <dbReference type="Proteomes" id="UP000539372"/>
    </source>
</evidence>
<dbReference type="Pfam" id="PF07310">
    <property type="entry name" value="PAS_5"/>
    <property type="match status" value="1"/>
</dbReference>
<sequence length="167" mass="19006">MAWLERYDWRYDLFPFDAPGDCFPRNDRFVALWQSKVVNGAVPARADFQMEELKPWLGWLTILEILDPVAPRARFRLWGSHLAELTRLEMTGKTMQERFGEGSDATHYNAADLEFIREIVTRPCIGLAAGPVDWDIPDYALMSTVRLPISFRGDGIADGIISQVTVS</sequence>
<comment type="caution">
    <text evidence="1">The sequence shown here is derived from an EMBL/GenBank/DDBJ whole genome shotgun (WGS) entry which is preliminary data.</text>
</comment>
<accession>A0A7Y0DX18</accession>
<dbReference type="AlphaFoldDB" id="A0A7Y0DX18"/>
<reference evidence="1 2" key="1">
    <citation type="submission" date="2020-04" db="EMBL/GenBank/DDBJ databases">
        <title>Rhodospirillaceae bacterium KN72 isolated from deep sea.</title>
        <authorList>
            <person name="Zhang D.-C."/>
        </authorList>
    </citation>
    <scope>NUCLEOTIDE SEQUENCE [LARGE SCALE GENOMIC DNA]</scope>
    <source>
        <strain evidence="1 2">KN72</strain>
    </source>
</reference>
<protein>
    <submittedName>
        <fullName evidence="1">PAS domain-containing protein</fullName>
    </submittedName>
</protein>
<proteinExistence type="predicted"/>
<name>A0A7Y0DX18_9PROT</name>
<dbReference type="RefSeq" id="WP_169623441.1">
    <property type="nucleotide sequence ID" value="NZ_JABBNT010000001.1"/>
</dbReference>